<keyword evidence="2" id="KW-1185">Reference proteome</keyword>
<organism evidence="1 2">
    <name type="scientific">Lentinula aff. lateritia</name>
    <dbReference type="NCBI Taxonomy" id="2804960"/>
    <lineage>
        <taxon>Eukaryota</taxon>
        <taxon>Fungi</taxon>
        <taxon>Dikarya</taxon>
        <taxon>Basidiomycota</taxon>
        <taxon>Agaricomycotina</taxon>
        <taxon>Agaricomycetes</taxon>
        <taxon>Agaricomycetidae</taxon>
        <taxon>Agaricales</taxon>
        <taxon>Marasmiineae</taxon>
        <taxon>Omphalotaceae</taxon>
        <taxon>Lentinula</taxon>
    </lineage>
</organism>
<gene>
    <name evidence="1" type="ORF">F5876DRAFT_66176</name>
</gene>
<dbReference type="EMBL" id="MU795137">
    <property type="protein sequence ID" value="KAJ3809771.1"/>
    <property type="molecule type" value="Genomic_DNA"/>
</dbReference>
<comment type="caution">
    <text evidence="1">The sequence shown here is derived from an EMBL/GenBank/DDBJ whole genome shotgun (WGS) entry which is preliminary data.</text>
</comment>
<dbReference type="Proteomes" id="UP001163835">
    <property type="component" value="Unassembled WGS sequence"/>
</dbReference>
<reference evidence="1" key="1">
    <citation type="submission" date="2022-09" db="EMBL/GenBank/DDBJ databases">
        <title>A Global Phylogenomic Analysis of the Shiitake Genus Lentinula.</title>
        <authorList>
            <consortium name="DOE Joint Genome Institute"/>
            <person name="Sierra-Patev S."/>
            <person name="Min B."/>
            <person name="Naranjo-Ortiz M."/>
            <person name="Looney B."/>
            <person name="Konkel Z."/>
            <person name="Slot J.C."/>
            <person name="Sakamoto Y."/>
            <person name="Steenwyk J.L."/>
            <person name="Rokas A."/>
            <person name="Carro J."/>
            <person name="Camarero S."/>
            <person name="Ferreira P."/>
            <person name="Molpeceres G."/>
            <person name="Ruiz-Duenas F.J."/>
            <person name="Serrano A."/>
            <person name="Henrissat B."/>
            <person name="Drula E."/>
            <person name="Hughes K.W."/>
            <person name="Mata J.L."/>
            <person name="Ishikawa N.K."/>
            <person name="Vargas-Isla R."/>
            <person name="Ushijima S."/>
            <person name="Smith C.A."/>
            <person name="Ahrendt S."/>
            <person name="Andreopoulos W."/>
            <person name="He G."/>
            <person name="Labutti K."/>
            <person name="Lipzen A."/>
            <person name="Ng V."/>
            <person name="Riley R."/>
            <person name="Sandor L."/>
            <person name="Barry K."/>
            <person name="Martinez A.T."/>
            <person name="Xiao Y."/>
            <person name="Gibbons J.G."/>
            <person name="Terashima K."/>
            <person name="Grigoriev I.V."/>
            <person name="Hibbett D.S."/>
        </authorList>
    </citation>
    <scope>NUCLEOTIDE SEQUENCE</scope>
    <source>
        <strain evidence="1">TMI1499</strain>
    </source>
</reference>
<accession>A0ACC1TYC0</accession>
<evidence type="ECO:0000313" key="1">
    <source>
        <dbReference type="EMBL" id="KAJ3809771.1"/>
    </source>
</evidence>
<sequence length="1151" mass="128545">MSAELGGGDLKVTNEGVGPAGHDAVRIREGYGKRKPRMRELHVKHKMIRGFDSVSREVILEVDRNSTVEDIATRLGEARSLRYSSLIVPHDQKNTPKHLLTQEFDSGRRFPRIEIELGLALPALVIPEAQVNSPMHIREELMVNGRQKLVVKDQLLAVTEGPGKQTNVVVDRAQIIEKAMSTAKEQAGLSVRLRIRYHKQKPGYSAFDPDGPPINTNKVQREISRLGLPYCRKDAIEVPRFGQVQCEWYFEKDSKIPQTMAYKLRPESDSVRPKEIDDWMQEFYIFGFTATCKERGCPPKLIVNHPEDPYFGGDLEMFPIIRGPKRFVKHPPEYPASTRPWGVKPTYDEYPKLGRYSLSSITQPFSNEHRRSRSLSSIASTPPHSRSPATTLVDHESSSSLVPPPTSSTLVGDSSVDGSWPTSYPKHANCSPQHKRGREEDDCVMHKHSLPSASKRSRWDVAPTGNLLERFRPRSTSPSPKHKSNYLSSGPRSMVNVLRKSGHGEDFAINPHQYRSSSISHYNLPKSHPDRRNSEDIARWPRRTPSPSPPTVRSPKLHGAFSPQVHSSQRISEQSVANVPARKLGINSNEAPATTSCATISPSSLLPIAPVDLTEFLTAFSTATASVVPSSYSSDSLPISSNHDASSDPTSSALSSAPNQGSSSSTISMSDLNSLLKAFPAVSSHPATQEQATEMLSAKGAGESTLSQTYAPASSSMGTYIAPAQLSHGQYGYRYPPVNSNSYQYPYPYTYQPPHDRSYTQSSSLMPVTAVPVTPVLTTGVPIPRFDSGGNVNESRIKEESVDSFINAMNIHHAQGEIEASSFVNPGVARIVQLRSELHSLRNEIRERGKKEKIVLAELAELAEKLKTEFVLGEVDGSGLEGFGIGSELGLGLRDDDKIMERPSSSEIETELRSNLLIMQAQLTSERNIRRKVDQERRDAEFAKREAEHALKEAEQRLSDVEQLMSEAEQGRKNAEYALSEVENAQKEVQFSLKEAVERRREAEQLRRDAEHAKIMADDRRKDAEQGRKDAEHDKRKADDRRRDAEQARRDAEHAKRRAEADKRDADDCRRAVEHGLHDAESAKLEIEQRWKEAELARKEAEERRREADAFVADVKRECREPFVVPALMDVFRNVSKVTTQTTAAANEKTF</sequence>
<proteinExistence type="predicted"/>
<name>A0ACC1TYC0_9AGAR</name>
<protein>
    <submittedName>
        <fullName evidence="1">Uncharacterized protein</fullName>
    </submittedName>
</protein>
<evidence type="ECO:0000313" key="2">
    <source>
        <dbReference type="Proteomes" id="UP001163835"/>
    </source>
</evidence>